<dbReference type="SMART" id="SM00054">
    <property type="entry name" value="EFh"/>
    <property type="match status" value="2"/>
</dbReference>
<dbReference type="Gene3D" id="1.10.238.10">
    <property type="entry name" value="EF-hand"/>
    <property type="match status" value="2"/>
</dbReference>
<gene>
    <name evidence="3" type="ORF">EV01_1126</name>
</gene>
<dbReference type="InterPro" id="IPR011992">
    <property type="entry name" value="EF-hand-dom_pair"/>
</dbReference>
<proteinExistence type="predicted"/>
<protein>
    <recommendedName>
        <fullName evidence="2">EF-hand domain-containing protein</fullName>
    </recommendedName>
</protein>
<keyword evidence="1" id="KW-0732">Signal</keyword>
<dbReference type="InterPro" id="IPR002048">
    <property type="entry name" value="EF_hand_dom"/>
</dbReference>
<dbReference type="RefSeq" id="WP_032516891.1">
    <property type="nucleotide sequence ID" value="NZ_JNAR01000015.1"/>
</dbReference>
<evidence type="ECO:0000256" key="1">
    <source>
        <dbReference type="SAM" id="SignalP"/>
    </source>
</evidence>
<comment type="caution">
    <text evidence="3">The sequence shown here is derived from an EMBL/GenBank/DDBJ whole genome shotgun (WGS) entry which is preliminary data.</text>
</comment>
<feature type="signal peptide" evidence="1">
    <location>
        <begin position="1"/>
        <end position="21"/>
    </location>
</feature>
<dbReference type="SUPFAM" id="SSF47473">
    <property type="entry name" value="EF-hand"/>
    <property type="match status" value="1"/>
</dbReference>
<feature type="chain" id="PRO_5001985978" description="EF-hand domain-containing protein" evidence="1">
    <location>
        <begin position="22"/>
        <end position="100"/>
    </location>
</feature>
<sequence length="100" mass="11862">MKNSSILILALSFFIALPSYANPIYEKNNFMKMRERFQKIDTNGDGLLSKDEMMSAQSDRIDKIFMKFDKNGDSKLSKKELRALKYELRKRINKFRNEEK</sequence>
<dbReference type="GO" id="GO:0005509">
    <property type="term" value="F:calcium ion binding"/>
    <property type="evidence" value="ECO:0007669"/>
    <property type="project" value="InterPro"/>
</dbReference>
<evidence type="ECO:0000259" key="2">
    <source>
        <dbReference type="PROSITE" id="PS50222"/>
    </source>
</evidence>
<dbReference type="EMBL" id="JNAR01000015">
    <property type="protein sequence ID" value="KGG07511.1"/>
    <property type="molecule type" value="Genomic_DNA"/>
</dbReference>
<evidence type="ECO:0000313" key="3">
    <source>
        <dbReference type="EMBL" id="KGG07511.1"/>
    </source>
</evidence>
<dbReference type="AlphaFoldDB" id="A0A0A2B0Z4"/>
<organism evidence="3 4">
    <name type="scientific">Prochlorococcus marinus str. MIT 9401</name>
    <dbReference type="NCBI Taxonomy" id="167551"/>
    <lineage>
        <taxon>Bacteria</taxon>
        <taxon>Bacillati</taxon>
        <taxon>Cyanobacteriota</taxon>
        <taxon>Cyanophyceae</taxon>
        <taxon>Synechococcales</taxon>
        <taxon>Prochlorococcaceae</taxon>
        <taxon>Prochlorococcus</taxon>
    </lineage>
</organism>
<name>A0A0A2B0Z4_PROMR</name>
<accession>A0A0A2B0Z4</accession>
<feature type="domain" description="EF-hand" evidence="2">
    <location>
        <begin position="56"/>
        <end position="91"/>
    </location>
</feature>
<dbReference type="Proteomes" id="UP000030481">
    <property type="component" value="Unassembled WGS sequence"/>
</dbReference>
<evidence type="ECO:0000313" key="4">
    <source>
        <dbReference type="Proteomes" id="UP000030481"/>
    </source>
</evidence>
<dbReference type="CDD" id="cd00051">
    <property type="entry name" value="EFh"/>
    <property type="match status" value="1"/>
</dbReference>
<reference evidence="4" key="1">
    <citation type="journal article" date="2014" name="Sci. Data">
        <title>Genomes of diverse isolates of the marine cyanobacterium Prochlorococcus.</title>
        <authorList>
            <person name="Biller S."/>
            <person name="Berube P."/>
            <person name="Thompson J."/>
            <person name="Kelly L."/>
            <person name="Roggensack S."/>
            <person name="Awad L."/>
            <person name="Roache-Johnson K."/>
            <person name="Ding H."/>
            <person name="Giovannoni S.J."/>
            <person name="Moore L.R."/>
            <person name="Chisholm S.W."/>
        </authorList>
    </citation>
    <scope>NUCLEOTIDE SEQUENCE [LARGE SCALE GENOMIC DNA]</scope>
</reference>
<dbReference type="PROSITE" id="PS50222">
    <property type="entry name" value="EF_HAND_2"/>
    <property type="match status" value="1"/>
</dbReference>
<dbReference type="Pfam" id="PF13499">
    <property type="entry name" value="EF-hand_7"/>
    <property type="match status" value="1"/>
</dbReference>